<dbReference type="EC" id="3.1.1.3" evidence="6"/>
<evidence type="ECO:0000256" key="7">
    <source>
        <dbReference type="ARBA" id="ARBA00022692"/>
    </source>
</evidence>
<comment type="subcellular location">
    <subcellularLocation>
        <location evidence="3">Endosome</location>
        <location evidence="3">Multivesicular body membrane</location>
        <topology evidence="3">Single-pass type II membrane protein</topology>
    </subcellularLocation>
    <subcellularLocation>
        <location evidence="2">Prevacuolar compartment membrane</location>
        <topology evidence="2">Single-pass type II membrane protein</topology>
    </subcellularLocation>
</comment>
<sequence length="395" mass="44244">MQSWPAWACVLLVGVWWIFYMPIHENPEVYGVRSVMRPIRRLRDVRAFLQHRTTVPVIANSENFSSSDAWENIDAAWPDVTDRRTLKILARLSCWAYYEHVPTKITDAPDLHWSGKFGWQSEGLRGQVFATEKDRLVIVALKGTSASFLPGGETGQKDKDNDNLLFSCCCARVTNAWKPVCDCYQGKNQCDTECLSRALLENSLYYPAATDLYNNISYMYPNSQIWVTGHSLGGVMASLLGATFGVPAVAFESPGDRMAAARLHVPIPPANTPNDDAYALVPVTHVYHTADSLATGQCVGPTSICSRTGFAMESKCHLGQSIVYDTVQYLGWSIGIMAHRITYVMSELLSEDWDRRVLRDSSIWTHLWPSTKGLKAVPDVQRESLCQDCTSWTFI</sequence>
<dbReference type="PANTHER" id="PTHR47175">
    <property type="entry name" value="LIPASE ATG15-RELATED"/>
    <property type="match status" value="1"/>
</dbReference>
<dbReference type="GO" id="GO:0004620">
    <property type="term" value="F:phospholipase activity"/>
    <property type="evidence" value="ECO:0007669"/>
    <property type="project" value="TreeGrafter"/>
</dbReference>
<feature type="chain" id="PRO_5002728032" description="triacylglycerol lipase" evidence="21">
    <location>
        <begin position="21"/>
        <end position="395"/>
    </location>
</feature>
<dbReference type="GO" id="GO:0032585">
    <property type="term" value="C:multivesicular body membrane"/>
    <property type="evidence" value="ECO:0007669"/>
    <property type="project" value="UniProtKB-SubCell"/>
</dbReference>
<evidence type="ECO:0000313" key="24">
    <source>
        <dbReference type="Proteomes" id="UP000008837"/>
    </source>
</evidence>
<name>A8Q1D1_MALGO</name>
<evidence type="ECO:0000256" key="8">
    <source>
        <dbReference type="ARBA" id="ARBA00022753"/>
    </source>
</evidence>
<feature type="signal peptide" evidence="21">
    <location>
        <begin position="1"/>
        <end position="20"/>
    </location>
</feature>
<keyword evidence="21" id="KW-0732">Signal</keyword>
<evidence type="ECO:0000256" key="20">
    <source>
        <dbReference type="ARBA" id="ARBA00048461"/>
    </source>
</evidence>
<dbReference type="AlphaFoldDB" id="A8Q1D1"/>
<keyword evidence="9" id="KW-0378">Hydrolase</keyword>
<evidence type="ECO:0000256" key="3">
    <source>
        <dbReference type="ARBA" id="ARBA00004343"/>
    </source>
</evidence>
<evidence type="ECO:0000256" key="17">
    <source>
        <dbReference type="ARBA" id="ARBA00024663"/>
    </source>
</evidence>
<evidence type="ECO:0000256" key="12">
    <source>
        <dbReference type="ARBA" id="ARBA00022989"/>
    </source>
</evidence>
<comment type="subunit">
    <text evidence="5">Binds to both phosphatidylinositol (PI) and phosphatidylinositol 3,5-bisphosphate (PIP2).</text>
</comment>
<dbReference type="GO" id="GO:0004806">
    <property type="term" value="F:triacylglycerol lipase activity"/>
    <property type="evidence" value="ECO:0007669"/>
    <property type="project" value="UniProtKB-EC"/>
</dbReference>
<dbReference type="STRING" id="425265.A8Q1D1"/>
<dbReference type="OMA" id="ECLENSI"/>
<reference evidence="23 24" key="1">
    <citation type="journal article" date="2007" name="Proc. Natl. Acad. Sci. U.S.A.">
        <title>Dandruff-associated Malassezia genomes reveal convergent and divergent virulence traits shared with plant and human fungal pathogens.</title>
        <authorList>
            <person name="Xu J."/>
            <person name="Saunders C.W."/>
            <person name="Hu P."/>
            <person name="Grant R.A."/>
            <person name="Boekhout T."/>
            <person name="Kuramae E.E."/>
            <person name="Kronstad J.W."/>
            <person name="Deangelis Y.M."/>
            <person name="Reeder N.L."/>
            <person name="Johnstone K.R."/>
            <person name="Leland M."/>
            <person name="Fieno A.M."/>
            <person name="Begley W.M."/>
            <person name="Sun Y."/>
            <person name="Lacey M.P."/>
            <person name="Chaudhary T."/>
            <person name="Keough T."/>
            <person name="Chu L."/>
            <person name="Sears R."/>
            <person name="Yuan B."/>
            <person name="Dawson T.L.Jr."/>
        </authorList>
    </citation>
    <scope>NUCLEOTIDE SEQUENCE [LARGE SCALE GENOMIC DNA]</scope>
    <source>
        <strain evidence="24">ATCC MYA-4612 / CBS 7966</strain>
    </source>
</reference>
<dbReference type="InterPro" id="IPR050805">
    <property type="entry name" value="ATG15_Lipase"/>
</dbReference>
<evidence type="ECO:0000256" key="5">
    <source>
        <dbReference type="ARBA" id="ARBA00011137"/>
    </source>
</evidence>
<keyword evidence="13" id="KW-0072">Autophagy</keyword>
<gene>
    <name evidence="23" type="ORF">MGL_1769</name>
</gene>
<evidence type="ECO:0000256" key="6">
    <source>
        <dbReference type="ARBA" id="ARBA00013279"/>
    </source>
</evidence>
<dbReference type="InterPro" id="IPR029058">
    <property type="entry name" value="AB_hydrolase_fold"/>
</dbReference>
<dbReference type="GO" id="GO:0034496">
    <property type="term" value="P:multivesicular body membrane disassembly"/>
    <property type="evidence" value="ECO:0007669"/>
    <property type="project" value="TreeGrafter"/>
</dbReference>
<dbReference type="GO" id="GO:0046461">
    <property type="term" value="P:neutral lipid catabolic process"/>
    <property type="evidence" value="ECO:0007669"/>
    <property type="project" value="TreeGrafter"/>
</dbReference>
<dbReference type="InterPro" id="IPR002921">
    <property type="entry name" value="Fungal_lipase-type"/>
</dbReference>
<dbReference type="GO" id="GO:0034727">
    <property type="term" value="P:piecemeal microautophagy of the nucleus"/>
    <property type="evidence" value="ECO:0007669"/>
    <property type="project" value="TreeGrafter"/>
</dbReference>
<evidence type="ECO:0000256" key="9">
    <source>
        <dbReference type="ARBA" id="ARBA00022801"/>
    </source>
</evidence>
<dbReference type="FunCoup" id="A8Q1D1">
    <property type="interactions" value="46"/>
</dbReference>
<evidence type="ECO:0000313" key="23">
    <source>
        <dbReference type="EMBL" id="EDP43556.1"/>
    </source>
</evidence>
<dbReference type="OrthoDB" id="58570at2759"/>
<dbReference type="GeneID" id="5855077"/>
<dbReference type="Proteomes" id="UP000008837">
    <property type="component" value="Unassembled WGS sequence"/>
</dbReference>
<keyword evidence="8" id="KW-0967">Endosome</keyword>
<keyword evidence="24" id="KW-1185">Reference proteome</keyword>
<keyword evidence="10" id="KW-0442">Lipid degradation</keyword>
<evidence type="ECO:0000256" key="18">
    <source>
        <dbReference type="ARBA" id="ARBA00029828"/>
    </source>
</evidence>
<dbReference type="SUPFAM" id="SSF53474">
    <property type="entry name" value="alpha/beta-Hydrolases"/>
    <property type="match status" value="1"/>
</dbReference>
<dbReference type="InParanoid" id="A8Q1D1"/>
<dbReference type="VEuPathDB" id="FungiDB:MGL_1769"/>
<dbReference type="GO" id="GO:0006660">
    <property type="term" value="P:phosphatidylserine catabolic process"/>
    <property type="evidence" value="ECO:0007669"/>
    <property type="project" value="TreeGrafter"/>
</dbReference>
<comment type="catalytic activity">
    <reaction evidence="19">
        <text>a diacylglycerol + H2O = a monoacylglycerol + a fatty acid + H(+)</text>
        <dbReference type="Rhea" id="RHEA:32731"/>
        <dbReference type="ChEBI" id="CHEBI:15377"/>
        <dbReference type="ChEBI" id="CHEBI:15378"/>
        <dbReference type="ChEBI" id="CHEBI:17408"/>
        <dbReference type="ChEBI" id="CHEBI:18035"/>
        <dbReference type="ChEBI" id="CHEBI:28868"/>
    </reaction>
</comment>
<evidence type="ECO:0000256" key="11">
    <source>
        <dbReference type="ARBA" id="ARBA00022968"/>
    </source>
</evidence>
<evidence type="ECO:0000259" key="22">
    <source>
        <dbReference type="Pfam" id="PF01764"/>
    </source>
</evidence>
<keyword evidence="14" id="KW-0443">Lipid metabolism</keyword>
<dbReference type="Gene3D" id="3.40.50.1820">
    <property type="entry name" value="alpha/beta hydrolase"/>
    <property type="match status" value="1"/>
</dbReference>
<evidence type="ECO:0000256" key="21">
    <source>
        <dbReference type="SAM" id="SignalP"/>
    </source>
</evidence>
<comment type="catalytic activity">
    <reaction evidence="20">
        <text>a monoacylglycerol + H2O = glycerol + a fatty acid + H(+)</text>
        <dbReference type="Rhea" id="RHEA:15245"/>
        <dbReference type="ChEBI" id="CHEBI:15377"/>
        <dbReference type="ChEBI" id="CHEBI:15378"/>
        <dbReference type="ChEBI" id="CHEBI:17408"/>
        <dbReference type="ChEBI" id="CHEBI:17754"/>
        <dbReference type="ChEBI" id="CHEBI:28868"/>
    </reaction>
</comment>
<dbReference type="GO" id="GO:0005775">
    <property type="term" value="C:vacuolar lumen"/>
    <property type="evidence" value="ECO:0007669"/>
    <property type="project" value="TreeGrafter"/>
</dbReference>
<protein>
    <recommendedName>
        <fullName evidence="6">triacylglycerol lipase</fullName>
        <ecNumber evidence="6">3.1.1.3</ecNumber>
    </recommendedName>
    <alternativeName>
        <fullName evidence="18">Autophagy-related protein 15</fullName>
    </alternativeName>
</protein>
<evidence type="ECO:0000256" key="19">
    <source>
        <dbReference type="ARBA" id="ARBA00047591"/>
    </source>
</evidence>
<comment type="similarity">
    <text evidence="4">Belongs to the AB hydrolase superfamily. Lipase family.</text>
</comment>
<evidence type="ECO:0000256" key="13">
    <source>
        <dbReference type="ARBA" id="ARBA00023006"/>
    </source>
</evidence>
<feature type="domain" description="Fungal lipase-type" evidence="22">
    <location>
        <begin position="189"/>
        <end position="242"/>
    </location>
</feature>
<evidence type="ECO:0000256" key="1">
    <source>
        <dbReference type="ARBA" id="ARBA00001024"/>
    </source>
</evidence>
<comment type="function">
    <text evidence="17">Lipase which is essential for lysis of subvacuolar cytoplasm to vacuole targeted bodies and intravacuolar autophagic bodies. Involved in the lysis of intravacuolar multivesicular body (MVB) vesicles. The intravacuolar membrane disintegration by ATG15 is critical to life span extension.</text>
</comment>
<comment type="caution">
    <text evidence="23">The sequence shown here is derived from an EMBL/GenBank/DDBJ whole genome shotgun (WGS) entry which is preliminary data.</text>
</comment>
<evidence type="ECO:0000256" key="10">
    <source>
        <dbReference type="ARBA" id="ARBA00022963"/>
    </source>
</evidence>
<keyword evidence="11" id="KW-0735">Signal-anchor</keyword>
<dbReference type="KEGG" id="mgl:MGL_1769"/>
<evidence type="ECO:0000256" key="4">
    <source>
        <dbReference type="ARBA" id="ARBA00010701"/>
    </source>
</evidence>
<keyword evidence="12" id="KW-1133">Transmembrane helix</keyword>
<dbReference type="PANTHER" id="PTHR47175:SF2">
    <property type="entry name" value="LIPASE ATG15-RELATED"/>
    <property type="match status" value="1"/>
</dbReference>
<evidence type="ECO:0000256" key="2">
    <source>
        <dbReference type="ARBA" id="ARBA00004270"/>
    </source>
</evidence>
<proteinExistence type="inferred from homology"/>
<comment type="catalytic activity">
    <reaction evidence="1">
        <text>a triacylglycerol + H2O = a diacylglycerol + a fatty acid + H(+)</text>
        <dbReference type="Rhea" id="RHEA:12044"/>
        <dbReference type="ChEBI" id="CHEBI:15377"/>
        <dbReference type="ChEBI" id="CHEBI:15378"/>
        <dbReference type="ChEBI" id="CHEBI:17855"/>
        <dbReference type="ChEBI" id="CHEBI:18035"/>
        <dbReference type="ChEBI" id="CHEBI:28868"/>
        <dbReference type="EC" id="3.1.1.3"/>
    </reaction>
</comment>
<dbReference type="RefSeq" id="XP_001730770.1">
    <property type="nucleotide sequence ID" value="XM_001730718.1"/>
</dbReference>
<accession>A8Q1D1</accession>
<organism evidence="23 24">
    <name type="scientific">Malassezia globosa (strain ATCC MYA-4612 / CBS 7966)</name>
    <name type="common">Dandruff-associated fungus</name>
    <dbReference type="NCBI Taxonomy" id="425265"/>
    <lineage>
        <taxon>Eukaryota</taxon>
        <taxon>Fungi</taxon>
        <taxon>Dikarya</taxon>
        <taxon>Basidiomycota</taxon>
        <taxon>Ustilaginomycotina</taxon>
        <taxon>Malasseziomycetes</taxon>
        <taxon>Malasseziales</taxon>
        <taxon>Malasseziaceae</taxon>
        <taxon>Malassezia</taxon>
    </lineage>
</organism>
<keyword evidence="16" id="KW-0325">Glycoprotein</keyword>
<dbReference type="Pfam" id="PF01764">
    <property type="entry name" value="Lipase_3"/>
    <property type="match status" value="1"/>
</dbReference>
<evidence type="ECO:0000256" key="15">
    <source>
        <dbReference type="ARBA" id="ARBA00023136"/>
    </source>
</evidence>
<keyword evidence="15" id="KW-0472">Membrane</keyword>
<evidence type="ECO:0000256" key="16">
    <source>
        <dbReference type="ARBA" id="ARBA00023180"/>
    </source>
</evidence>
<keyword evidence="7" id="KW-0812">Transmembrane</keyword>
<evidence type="ECO:0000256" key="14">
    <source>
        <dbReference type="ARBA" id="ARBA00023098"/>
    </source>
</evidence>
<dbReference type="EMBL" id="AAYY01000006">
    <property type="protein sequence ID" value="EDP43556.1"/>
    <property type="molecule type" value="Genomic_DNA"/>
</dbReference>